<evidence type="ECO:0000313" key="1">
    <source>
        <dbReference type="EMBL" id="GJM61208.1"/>
    </source>
</evidence>
<proteinExistence type="predicted"/>
<protein>
    <recommendedName>
        <fullName evidence="3">Lipoprotein</fullName>
    </recommendedName>
</protein>
<reference evidence="1 2" key="1">
    <citation type="submission" date="2021-12" db="EMBL/GenBank/DDBJ databases">
        <title>Genome sequencing of bacteria with rrn-lacking chromosome and rrn-plasmid.</title>
        <authorList>
            <person name="Anda M."/>
            <person name="Iwasaki W."/>
        </authorList>
    </citation>
    <scope>NUCLEOTIDE SEQUENCE [LARGE SCALE GENOMIC DNA]</scope>
    <source>
        <strain evidence="1 2">NBRC 15940</strain>
    </source>
</reference>
<dbReference type="AlphaFoldDB" id="A0AAN4VWW5"/>
<keyword evidence="2" id="KW-1185">Reference proteome</keyword>
<dbReference type="Proteomes" id="UP001310022">
    <property type="component" value="Unassembled WGS sequence"/>
</dbReference>
<dbReference type="PROSITE" id="PS51257">
    <property type="entry name" value="PROKAR_LIPOPROTEIN"/>
    <property type="match status" value="1"/>
</dbReference>
<organism evidence="1 2">
    <name type="scientific">Persicobacter diffluens</name>
    <dbReference type="NCBI Taxonomy" id="981"/>
    <lineage>
        <taxon>Bacteria</taxon>
        <taxon>Pseudomonadati</taxon>
        <taxon>Bacteroidota</taxon>
        <taxon>Cytophagia</taxon>
        <taxon>Cytophagales</taxon>
        <taxon>Persicobacteraceae</taxon>
        <taxon>Persicobacter</taxon>
    </lineage>
</organism>
<evidence type="ECO:0008006" key="3">
    <source>
        <dbReference type="Google" id="ProtNLM"/>
    </source>
</evidence>
<gene>
    <name evidence="1" type="ORF">PEDI_17600</name>
</gene>
<sequence>MKCLKYSIFLLVFISACTQQDTTPEFLKEYSINATDYLLVVDEKVVDLEVLNAMEESEIYEIKINRGPALHLRFGDQGKEGTIAIFTNAFEERRQKQLFTRLQGYLTRNATAQGEYWFVMNGVPLKENWDSLYQLSFSQLLEVGELSAKATKMLYGDQTTGQTVLVNTKKKRD</sequence>
<comment type="caution">
    <text evidence="1">The sequence shown here is derived from an EMBL/GenBank/DDBJ whole genome shotgun (WGS) entry which is preliminary data.</text>
</comment>
<evidence type="ECO:0000313" key="2">
    <source>
        <dbReference type="Proteomes" id="UP001310022"/>
    </source>
</evidence>
<accession>A0AAN4VWW5</accession>
<dbReference type="EMBL" id="BQKE01000001">
    <property type="protein sequence ID" value="GJM61208.1"/>
    <property type="molecule type" value="Genomic_DNA"/>
</dbReference>
<name>A0AAN4VWW5_9BACT</name>